<keyword evidence="2 4" id="KW-0547">Nucleotide-binding</keyword>
<dbReference type="SUPFAM" id="SSF100950">
    <property type="entry name" value="NagB/RpiA/CoA transferase-like"/>
    <property type="match status" value="1"/>
</dbReference>
<dbReference type="PANTHER" id="PTHR23407">
    <property type="entry name" value="ATPASE INHIBITOR/5-FORMYLTETRAHYDROFOLATE CYCLO-LIGASE"/>
    <property type="match status" value="1"/>
</dbReference>
<evidence type="ECO:0000313" key="9">
    <source>
        <dbReference type="Proteomes" id="UP000437562"/>
    </source>
</evidence>
<evidence type="ECO:0000256" key="3">
    <source>
        <dbReference type="ARBA" id="ARBA00022840"/>
    </source>
</evidence>
<dbReference type="RefSeq" id="WP_002034038.1">
    <property type="nucleotide sequence ID" value="NZ_CP009746.1"/>
</dbReference>
<dbReference type="GO" id="GO:0035999">
    <property type="term" value="P:tetrahydrofolate interconversion"/>
    <property type="evidence" value="ECO:0007669"/>
    <property type="project" value="TreeGrafter"/>
</dbReference>
<feature type="binding site" evidence="4">
    <location>
        <position position="51"/>
    </location>
    <ligand>
        <name>substrate</name>
    </ligand>
</feature>
<evidence type="ECO:0000256" key="1">
    <source>
        <dbReference type="ARBA" id="ARBA00010638"/>
    </source>
</evidence>
<reference evidence="6 8" key="1">
    <citation type="submission" date="2018-08" db="EMBL/GenBank/DDBJ databases">
        <title>Freshwater and sediment microbial communities from various areas in North America, analyzing microbe dynamics in response to fracking.</title>
        <authorList>
            <person name="Lamendella R."/>
        </authorList>
    </citation>
    <scope>NUCLEOTIDE SEQUENCE [LARGE SCALE GENOMIC DNA]</scope>
    <source>
        <strain evidence="6 8">DB-1</strain>
    </source>
</reference>
<gene>
    <name evidence="7" type="primary">folN</name>
    <name evidence="7" type="ORF">BACI71_110325</name>
    <name evidence="6" type="ORF">DET55_128100</name>
</gene>
<comment type="cofactor">
    <cofactor evidence="5">
        <name>Mg(2+)</name>
        <dbReference type="ChEBI" id="CHEBI:18420"/>
    </cofactor>
</comment>
<feature type="binding site" evidence="4">
    <location>
        <begin position="5"/>
        <end position="9"/>
    </location>
    <ligand>
        <name>ATP</name>
        <dbReference type="ChEBI" id="CHEBI:30616"/>
    </ligand>
</feature>
<dbReference type="AlphaFoldDB" id="A0A0A0WM81"/>
<evidence type="ECO:0000313" key="8">
    <source>
        <dbReference type="Proteomes" id="UP000256530"/>
    </source>
</evidence>
<accession>A0A0A0WM81</accession>
<accession>A0A653Q7H9</accession>
<organism evidence="7 9">
    <name type="scientific">Bacillus mycoides</name>
    <dbReference type="NCBI Taxonomy" id="1405"/>
    <lineage>
        <taxon>Bacteria</taxon>
        <taxon>Bacillati</taxon>
        <taxon>Bacillota</taxon>
        <taxon>Bacilli</taxon>
        <taxon>Bacillales</taxon>
        <taxon>Bacillaceae</taxon>
        <taxon>Bacillus</taxon>
        <taxon>Bacillus cereus group</taxon>
    </lineage>
</organism>
<name>A0A0A0WM81_BACMY</name>
<dbReference type="Gene3D" id="3.40.50.10420">
    <property type="entry name" value="NagB/RpiA/CoA transferase-like"/>
    <property type="match status" value="1"/>
</dbReference>
<feature type="binding site" evidence="4">
    <location>
        <position position="56"/>
    </location>
    <ligand>
        <name>substrate</name>
    </ligand>
</feature>
<keyword evidence="3 4" id="KW-0067">ATP-binding</keyword>
<dbReference type="GO" id="GO:0046872">
    <property type="term" value="F:metal ion binding"/>
    <property type="evidence" value="ECO:0007669"/>
    <property type="project" value="UniProtKB-KW"/>
</dbReference>
<reference evidence="7 9" key="2">
    <citation type="submission" date="2019-10" db="EMBL/GenBank/DDBJ databases">
        <authorList>
            <person name="Karimi E."/>
        </authorList>
    </citation>
    <scope>NUCLEOTIDE SEQUENCE [LARGE SCALE GENOMIC DNA]</scope>
    <source>
        <strain evidence="7">Bacillus sp. 71</strain>
    </source>
</reference>
<dbReference type="Proteomes" id="UP000256530">
    <property type="component" value="Unassembled WGS sequence"/>
</dbReference>
<evidence type="ECO:0000313" key="7">
    <source>
        <dbReference type="EMBL" id="VXB37989.1"/>
    </source>
</evidence>
<evidence type="ECO:0000313" key="6">
    <source>
        <dbReference type="EMBL" id="REF24977.1"/>
    </source>
</evidence>
<evidence type="ECO:0000256" key="2">
    <source>
        <dbReference type="ARBA" id="ARBA00022741"/>
    </source>
</evidence>
<dbReference type="PIRSF" id="PIRSF006806">
    <property type="entry name" value="FTHF_cligase"/>
    <property type="match status" value="1"/>
</dbReference>
<dbReference type="EC" id="6.3.3.2" evidence="5"/>
<keyword evidence="5" id="KW-0479">Metal-binding</keyword>
<dbReference type="EMBL" id="QTTY01000028">
    <property type="protein sequence ID" value="REF24977.1"/>
    <property type="molecule type" value="Genomic_DNA"/>
</dbReference>
<dbReference type="NCBIfam" id="TIGR02727">
    <property type="entry name" value="MTHFS_bact"/>
    <property type="match status" value="1"/>
</dbReference>
<feature type="binding site" evidence="4">
    <location>
        <begin position="135"/>
        <end position="143"/>
    </location>
    <ligand>
        <name>ATP</name>
        <dbReference type="ChEBI" id="CHEBI:30616"/>
    </ligand>
</feature>
<sequence>MREEKLRLRKQIIEHMNSLSEERYTTLSEQIAASLYAQKEWVEAKTIGITLSMENEVNTYPIIEKAWEEGKKVVVPKCNKGTRTMSFRKISNFDQLETVYMNLREPIPALTEEVNADEIDLQIVPGVAYTERGERIGYGGGYYDRYLVHYKGKALSLAYSFQMVEHIPVEPFDKNVEKIITEKGTMVKNGLV</sequence>
<keyword evidence="5" id="KW-0460">Magnesium</keyword>
<comment type="similarity">
    <text evidence="1 5">Belongs to the 5-formyltetrahydrofolate cyclo-ligase family.</text>
</comment>
<dbReference type="GO" id="GO:0030272">
    <property type="term" value="F:5-formyltetrahydrofolate cyclo-ligase activity"/>
    <property type="evidence" value="ECO:0007669"/>
    <property type="project" value="UniProtKB-EC"/>
</dbReference>
<dbReference type="Pfam" id="PF01812">
    <property type="entry name" value="5-FTHF_cyc-lig"/>
    <property type="match status" value="1"/>
</dbReference>
<proteinExistence type="inferred from homology"/>
<dbReference type="InterPro" id="IPR037171">
    <property type="entry name" value="NagB/RpiA_transferase-like"/>
</dbReference>
<dbReference type="PANTHER" id="PTHR23407:SF1">
    <property type="entry name" value="5-FORMYLTETRAHYDROFOLATE CYCLO-LIGASE"/>
    <property type="match status" value="1"/>
</dbReference>
<dbReference type="Proteomes" id="UP000437562">
    <property type="component" value="Unassembled WGS sequence"/>
</dbReference>
<dbReference type="KEGG" id="bww:bwei_0671"/>
<dbReference type="GO" id="GO:0009396">
    <property type="term" value="P:folic acid-containing compound biosynthetic process"/>
    <property type="evidence" value="ECO:0007669"/>
    <property type="project" value="TreeGrafter"/>
</dbReference>
<keyword evidence="7" id="KW-0436">Ligase</keyword>
<dbReference type="InterPro" id="IPR024185">
    <property type="entry name" value="FTHF_cligase-like_sf"/>
</dbReference>
<comment type="catalytic activity">
    <reaction evidence="5">
        <text>(6S)-5-formyl-5,6,7,8-tetrahydrofolate + ATP = (6R)-5,10-methenyltetrahydrofolate + ADP + phosphate</text>
        <dbReference type="Rhea" id="RHEA:10488"/>
        <dbReference type="ChEBI" id="CHEBI:30616"/>
        <dbReference type="ChEBI" id="CHEBI:43474"/>
        <dbReference type="ChEBI" id="CHEBI:57455"/>
        <dbReference type="ChEBI" id="CHEBI:57457"/>
        <dbReference type="ChEBI" id="CHEBI:456216"/>
        <dbReference type="EC" id="6.3.3.2"/>
    </reaction>
</comment>
<evidence type="ECO:0000256" key="5">
    <source>
        <dbReference type="RuleBase" id="RU361279"/>
    </source>
</evidence>
<dbReference type="EMBL" id="CABWMC010000003">
    <property type="protein sequence ID" value="VXB37989.1"/>
    <property type="molecule type" value="Genomic_DNA"/>
</dbReference>
<dbReference type="InterPro" id="IPR002698">
    <property type="entry name" value="FTHF_cligase"/>
</dbReference>
<protein>
    <recommendedName>
        <fullName evidence="5">5-formyltetrahydrofolate cyclo-ligase</fullName>
        <ecNumber evidence="5">6.3.3.2</ecNumber>
    </recommendedName>
</protein>
<evidence type="ECO:0000256" key="4">
    <source>
        <dbReference type="PIRSR" id="PIRSR006806-1"/>
    </source>
</evidence>
<dbReference type="OMA" id="STIYPCQ"/>
<dbReference type="GO" id="GO:0005524">
    <property type="term" value="F:ATP binding"/>
    <property type="evidence" value="ECO:0007669"/>
    <property type="project" value="UniProtKB-KW"/>
</dbReference>